<keyword evidence="4" id="KW-1185">Reference proteome</keyword>
<reference evidence="3 4" key="2">
    <citation type="journal article" date="2016" name="Sci. Rep.">
        <title>The genome of Rhizobiales bacteria in predatory ants reveals urease gene functions but no genes for nitrogen fixation.</title>
        <authorList>
            <person name="Neuvonen M.M."/>
            <person name="Tamarit D."/>
            <person name="Naslund K."/>
            <person name="Liebig J."/>
            <person name="Feldhaar H."/>
            <person name="Moran N.A."/>
            <person name="Guy L."/>
            <person name="Andersson S.G."/>
        </authorList>
    </citation>
    <scope>NUCLEOTIDE SEQUENCE [LARGE SCALE GENOMIC DNA]</scope>
    <source>
        <strain evidence="3 4">Hsal</strain>
    </source>
</reference>
<organism evidence="3 4">
    <name type="scientific">Candidatus Tokpelaia hoelldobleri</name>
    <dbReference type="NCBI Taxonomy" id="1902579"/>
    <lineage>
        <taxon>Bacteria</taxon>
        <taxon>Pseudomonadati</taxon>
        <taxon>Pseudomonadota</taxon>
        <taxon>Alphaproteobacteria</taxon>
        <taxon>Hyphomicrobiales</taxon>
        <taxon>Candidatus Tokpelaia</taxon>
    </lineage>
</organism>
<dbReference type="Pfam" id="PF18557">
    <property type="entry name" value="NepR"/>
    <property type="match status" value="1"/>
</dbReference>
<protein>
    <recommendedName>
        <fullName evidence="2">Anti-sigma factor NepR domain-containing protein</fullName>
    </recommendedName>
</protein>
<dbReference type="Proteomes" id="UP000188912">
    <property type="component" value="Chromosome"/>
</dbReference>
<feature type="region of interest" description="Disordered" evidence="1">
    <location>
        <begin position="1"/>
        <end position="21"/>
    </location>
</feature>
<evidence type="ECO:0000259" key="2">
    <source>
        <dbReference type="Pfam" id="PF18557"/>
    </source>
</evidence>
<evidence type="ECO:0000313" key="4">
    <source>
        <dbReference type="Proteomes" id="UP000188912"/>
    </source>
</evidence>
<name>A0A1U9JWH7_9HYPH</name>
<dbReference type="EMBL" id="CP017315">
    <property type="protein sequence ID" value="AQS42206.1"/>
    <property type="molecule type" value="Genomic_DNA"/>
</dbReference>
<reference evidence="3 4" key="1">
    <citation type="journal article" date="2010" name="Science">
        <title>Genomic comparison of the ants Camponotus floridanus and Harpegnathos saltator.</title>
        <authorList>
            <person name="Bonasio R."/>
            <person name="Zhang G."/>
            <person name="Ye C."/>
            <person name="Mutti N.S."/>
            <person name="Fang X."/>
            <person name="Qin N."/>
            <person name="Donahue G."/>
            <person name="Yang P."/>
            <person name="Li Q."/>
            <person name="Li C."/>
            <person name="Zhang P."/>
            <person name="Huang Z."/>
            <person name="Berger S.L."/>
            <person name="Reinberg D."/>
            <person name="Wang J."/>
            <person name="Liebig J."/>
        </authorList>
    </citation>
    <scope>NUCLEOTIDE SEQUENCE [LARGE SCALE GENOMIC DNA]</scope>
    <source>
        <strain evidence="3 4">Hsal</strain>
    </source>
</reference>
<feature type="domain" description="Anti-sigma factor NepR" evidence="2">
    <location>
        <begin position="23"/>
        <end position="57"/>
    </location>
</feature>
<proteinExistence type="predicted"/>
<evidence type="ECO:0000313" key="3">
    <source>
        <dbReference type="EMBL" id="AQS42206.1"/>
    </source>
</evidence>
<dbReference type="KEGG" id="thd:BHV28_15260"/>
<dbReference type="InterPro" id="IPR041649">
    <property type="entry name" value="NepR"/>
</dbReference>
<dbReference type="STRING" id="1902579.BHV28_15260"/>
<evidence type="ECO:0000256" key="1">
    <source>
        <dbReference type="SAM" id="MobiDB-lite"/>
    </source>
</evidence>
<dbReference type="AlphaFoldDB" id="A0A1U9JWH7"/>
<gene>
    <name evidence="3" type="ORF">BHV28_15260</name>
</gene>
<accession>A0A1U9JWH7</accession>
<sequence>MDKKKGNGRRAGLPQSDGLLGANSQIANQLRAFYTSIQEEKIPDRFLELLEKLDQAEMQNESRNRKKASNE</sequence>